<dbReference type="SMART" id="SM00849">
    <property type="entry name" value="Lactamase_B"/>
    <property type="match status" value="1"/>
</dbReference>
<dbReference type="PANTHER" id="PTHR42951:SF17">
    <property type="entry name" value="METALLO-BETA-LACTAMASE DOMAIN-CONTAINING PROTEIN"/>
    <property type="match status" value="1"/>
</dbReference>
<proteinExistence type="predicted"/>
<dbReference type="GO" id="GO:0016787">
    <property type="term" value="F:hydrolase activity"/>
    <property type="evidence" value="ECO:0007669"/>
    <property type="project" value="UniProtKB-KW"/>
</dbReference>
<dbReference type="Proteomes" id="UP000473885">
    <property type="component" value="Unassembled WGS sequence"/>
</dbReference>
<dbReference type="NCBIfam" id="NF012229">
    <property type="entry name" value="bla_class_B_core"/>
    <property type="match status" value="1"/>
</dbReference>
<keyword evidence="2" id="KW-0378">Hydrolase</keyword>
<dbReference type="SUPFAM" id="SSF56281">
    <property type="entry name" value="Metallo-hydrolase/oxidoreductase"/>
    <property type="match status" value="1"/>
</dbReference>
<organism evidence="2 3">
    <name type="scientific">Clostridium niameyense</name>
    <dbReference type="NCBI Taxonomy" id="1622073"/>
    <lineage>
        <taxon>Bacteria</taxon>
        <taxon>Bacillati</taxon>
        <taxon>Bacillota</taxon>
        <taxon>Clostridia</taxon>
        <taxon>Eubacteriales</taxon>
        <taxon>Clostridiaceae</taxon>
        <taxon>Clostridium</taxon>
    </lineage>
</organism>
<accession>A0A6M0RA24</accession>
<name>A0A6M0RA24_9CLOT</name>
<dbReference type="Gene3D" id="3.60.15.10">
    <property type="entry name" value="Ribonuclease Z/Hydroxyacylglutathione hydrolase-like"/>
    <property type="match status" value="1"/>
</dbReference>
<sequence>MNKEMIKLPEELFDHTPLEPIKVFDNLYCIGTRSVAVWVIKTSEGIILIDSMWSNGDAQLIINDMKKLNLNPHEIKYIIITHGHRDHYGGAQFIKDNYKAKIIMSETDYNFMNASNSRENRYKSPSCSVDIIIKDGEKIQLGHTTVTIVETPGHTPGCVSLIFPVKQHGKIYNVAQWGGLGIPNNLEEKIKYRKSIDYFEKHTQEQKVSVEITAHLFCENGYSKLESVRNNKANPFIIGEIGMKSYFNNLRKEVDYSISKQMVEK</sequence>
<keyword evidence="3" id="KW-1185">Reference proteome</keyword>
<feature type="domain" description="Metallo-beta-lactamase" evidence="1">
    <location>
        <begin position="34"/>
        <end position="202"/>
    </location>
</feature>
<dbReference type="InterPro" id="IPR050855">
    <property type="entry name" value="NDM-1-like"/>
</dbReference>
<dbReference type="CDD" id="cd16280">
    <property type="entry name" value="metallo-hydrolase-like_MBL-fold"/>
    <property type="match status" value="1"/>
</dbReference>
<dbReference type="InterPro" id="IPR001279">
    <property type="entry name" value="Metallo-B-lactamas"/>
</dbReference>
<evidence type="ECO:0000259" key="1">
    <source>
        <dbReference type="SMART" id="SM00849"/>
    </source>
</evidence>
<dbReference type="InterPro" id="IPR036866">
    <property type="entry name" value="RibonucZ/Hydroxyglut_hydro"/>
</dbReference>
<reference evidence="2 3" key="1">
    <citation type="submission" date="2019-04" db="EMBL/GenBank/DDBJ databases">
        <title>Genome sequencing of Clostridium botulinum Groups I-IV and Clostridium butyricum.</title>
        <authorList>
            <person name="Brunt J."/>
            <person name="Van Vliet A.H.M."/>
            <person name="Stringer S.C."/>
            <person name="Carter A.T."/>
            <person name="Peck M.W."/>
        </authorList>
    </citation>
    <scope>NUCLEOTIDE SEQUENCE [LARGE SCALE GENOMIC DNA]</scope>
    <source>
        <strain evidence="2 3">IFR 18/094</strain>
    </source>
</reference>
<protein>
    <submittedName>
        <fullName evidence="2">MBL fold metallo-hydrolase</fullName>
    </submittedName>
</protein>
<gene>
    <name evidence="2" type="ORF">FDF74_07865</name>
</gene>
<evidence type="ECO:0000313" key="3">
    <source>
        <dbReference type="Proteomes" id="UP000473885"/>
    </source>
</evidence>
<dbReference type="PANTHER" id="PTHR42951">
    <property type="entry name" value="METALLO-BETA-LACTAMASE DOMAIN-CONTAINING"/>
    <property type="match status" value="1"/>
</dbReference>
<dbReference type="AlphaFoldDB" id="A0A6M0RA24"/>
<evidence type="ECO:0000313" key="2">
    <source>
        <dbReference type="EMBL" id="NEZ47124.1"/>
    </source>
</evidence>
<dbReference type="RefSeq" id="WP_163249224.1">
    <property type="nucleotide sequence ID" value="NZ_SXDP01000005.1"/>
</dbReference>
<comment type="caution">
    <text evidence="2">The sequence shown here is derived from an EMBL/GenBank/DDBJ whole genome shotgun (WGS) entry which is preliminary data.</text>
</comment>
<dbReference type="EMBL" id="SXDP01000005">
    <property type="protein sequence ID" value="NEZ47124.1"/>
    <property type="molecule type" value="Genomic_DNA"/>
</dbReference>
<dbReference type="Pfam" id="PF00753">
    <property type="entry name" value="Lactamase_B"/>
    <property type="match status" value="1"/>
</dbReference>